<evidence type="ECO:0000256" key="11">
    <source>
        <dbReference type="HAMAP-Rule" id="MF_01220"/>
    </source>
</evidence>
<gene>
    <name evidence="11" type="primary">pyrH</name>
    <name evidence="13" type="ordered locus">Tlie_1182</name>
</gene>
<dbReference type="PIRSF" id="PIRSF005650">
    <property type="entry name" value="Uridylate_kin"/>
    <property type="match status" value="1"/>
</dbReference>
<dbReference type="GO" id="GO:0005524">
    <property type="term" value="F:ATP binding"/>
    <property type="evidence" value="ECO:0007669"/>
    <property type="project" value="UniProtKB-KW"/>
</dbReference>
<evidence type="ECO:0000256" key="6">
    <source>
        <dbReference type="ARBA" id="ARBA00022741"/>
    </source>
</evidence>
<evidence type="ECO:0000256" key="1">
    <source>
        <dbReference type="ARBA" id="ARBA00004496"/>
    </source>
</evidence>
<protein>
    <recommendedName>
        <fullName evidence="11">Uridylate kinase</fullName>
        <shortName evidence="11">UK</shortName>
        <ecNumber evidence="11">2.7.4.22</ecNumber>
    </recommendedName>
    <alternativeName>
        <fullName evidence="11">Uridine monophosphate kinase</fullName>
        <shortName evidence="11">UMP kinase</shortName>
        <shortName evidence="11">UMPK</shortName>
    </alternativeName>
</protein>
<feature type="binding site" evidence="11">
    <location>
        <position position="185"/>
    </location>
    <ligand>
        <name>ATP</name>
        <dbReference type="ChEBI" id="CHEBI:30616"/>
    </ligand>
</feature>
<keyword evidence="6 11" id="KW-0547">Nucleotide-binding</keyword>
<evidence type="ECO:0000256" key="7">
    <source>
        <dbReference type="ARBA" id="ARBA00022777"/>
    </source>
</evidence>
<evidence type="ECO:0000256" key="8">
    <source>
        <dbReference type="ARBA" id="ARBA00022840"/>
    </source>
</evidence>
<dbReference type="AlphaFoldDB" id="G7V5D0"/>
<dbReference type="FunFam" id="3.40.1160.10:FF:000001">
    <property type="entry name" value="Uridylate kinase"/>
    <property type="match status" value="1"/>
</dbReference>
<evidence type="ECO:0000256" key="10">
    <source>
        <dbReference type="ARBA" id="ARBA00047767"/>
    </source>
</evidence>
<dbReference type="EC" id="2.7.4.22" evidence="11"/>
<feature type="domain" description="Aspartate/glutamate/uridylate kinase" evidence="12">
    <location>
        <begin position="30"/>
        <end position="239"/>
    </location>
</feature>
<dbReference type="GO" id="GO:0005737">
    <property type="term" value="C:cytoplasm"/>
    <property type="evidence" value="ECO:0007669"/>
    <property type="project" value="UniProtKB-SubCell"/>
</dbReference>
<dbReference type="InterPro" id="IPR036393">
    <property type="entry name" value="AceGlu_kinase-like_sf"/>
</dbReference>
<evidence type="ECO:0000256" key="4">
    <source>
        <dbReference type="ARBA" id="ARBA00022490"/>
    </source>
</evidence>
<keyword evidence="4 11" id="KW-0963">Cytoplasm</keyword>
<dbReference type="InterPro" id="IPR015963">
    <property type="entry name" value="Uridylate_kinase_bac"/>
</dbReference>
<comment type="similarity">
    <text evidence="3 11">Belongs to the UMP kinase family.</text>
</comment>
<feature type="binding site" evidence="11">
    <location>
        <position position="97"/>
    </location>
    <ligand>
        <name>UMP</name>
        <dbReference type="ChEBI" id="CHEBI:57865"/>
    </ligand>
</feature>
<feature type="binding site" evidence="11">
    <location>
        <position position="194"/>
    </location>
    <ligand>
        <name>ATP</name>
        <dbReference type="ChEBI" id="CHEBI:30616"/>
    </ligand>
</feature>
<feature type="binding site" evidence="11">
    <location>
        <begin position="35"/>
        <end position="38"/>
    </location>
    <ligand>
        <name>ATP</name>
        <dbReference type="ChEBI" id="CHEBI:30616"/>
    </ligand>
</feature>
<dbReference type="PANTHER" id="PTHR42833:SF4">
    <property type="entry name" value="URIDYLATE KINASE PUMPKIN, CHLOROPLASTIC"/>
    <property type="match status" value="1"/>
</dbReference>
<dbReference type="STRING" id="580340.Tlie_1182"/>
<dbReference type="EMBL" id="CP003096">
    <property type="protein sequence ID" value="AER66913.1"/>
    <property type="molecule type" value="Genomic_DNA"/>
</dbReference>
<feature type="binding site" evidence="11">
    <location>
        <position position="82"/>
    </location>
    <ligand>
        <name>ATP</name>
        <dbReference type="ChEBI" id="CHEBI:30616"/>
    </ligand>
</feature>
<dbReference type="InterPro" id="IPR001048">
    <property type="entry name" value="Asp/Glu/Uridylate_kinase"/>
</dbReference>
<comment type="catalytic activity">
    <reaction evidence="10 11">
        <text>UMP + ATP = UDP + ADP</text>
        <dbReference type="Rhea" id="RHEA:24400"/>
        <dbReference type="ChEBI" id="CHEBI:30616"/>
        <dbReference type="ChEBI" id="CHEBI:57865"/>
        <dbReference type="ChEBI" id="CHEBI:58223"/>
        <dbReference type="ChEBI" id="CHEBI:456216"/>
        <dbReference type="EC" id="2.7.4.22"/>
    </reaction>
</comment>
<evidence type="ECO:0000313" key="13">
    <source>
        <dbReference type="EMBL" id="AER66913.1"/>
    </source>
</evidence>
<dbReference type="GO" id="GO:0044210">
    <property type="term" value="P:'de novo' CTP biosynthetic process"/>
    <property type="evidence" value="ECO:0007669"/>
    <property type="project" value="UniProtKB-UniRule"/>
</dbReference>
<dbReference type="Gene3D" id="3.40.1160.10">
    <property type="entry name" value="Acetylglutamate kinase-like"/>
    <property type="match status" value="1"/>
</dbReference>
<dbReference type="eggNOG" id="COG0528">
    <property type="taxonomic scope" value="Bacteria"/>
</dbReference>
<evidence type="ECO:0000256" key="3">
    <source>
        <dbReference type="ARBA" id="ARBA00007614"/>
    </source>
</evidence>
<dbReference type="Proteomes" id="UP000005868">
    <property type="component" value="Chromosome"/>
</dbReference>
<keyword evidence="5 11" id="KW-0808">Transferase</keyword>
<dbReference type="GO" id="GO:0033862">
    <property type="term" value="F:UMP kinase activity"/>
    <property type="evidence" value="ECO:0007669"/>
    <property type="project" value="UniProtKB-EC"/>
</dbReference>
<comment type="function">
    <text evidence="11">Catalyzes the reversible phosphorylation of UMP to UDP.</text>
</comment>
<comment type="caution">
    <text evidence="11">Lacks conserved residue(s) required for the propagation of feature annotation.</text>
</comment>
<dbReference type="GO" id="GO:0006225">
    <property type="term" value="P:UDP biosynthetic process"/>
    <property type="evidence" value="ECO:0007669"/>
    <property type="project" value="TreeGrafter"/>
</dbReference>
<feature type="binding site" evidence="11">
    <location>
        <begin position="158"/>
        <end position="165"/>
    </location>
    <ligand>
        <name>UMP</name>
        <dbReference type="ChEBI" id="CHEBI:57865"/>
    </ligand>
</feature>
<sequence length="265" mass="28872">MIKQEKRAGINPRSFSIDFRREEVGMLPYKRVLIKLSGEVLAGAKGFGLDMDVVLRICKDMAELAKAGIEIAIVVGGGNIFRGVNAEKLNLDRAQGDYMGMLATVINSLALQSALEKLGVPTRVQTAIEMKAIAEPFIRRRALRHLEKGRVVIFAAGTGSPYFSTDTAAALRAAEIGAECLLKVTKVDGIYDKDPSLNADAKLLKELTYEEAIKEQLKVMDAAAFSLCMENNIPIIVANILKESTLTKILLEGKKIGTIVHAKKE</sequence>
<name>G7V5D0_THELD</name>
<dbReference type="Pfam" id="PF00696">
    <property type="entry name" value="AA_kinase"/>
    <property type="match status" value="1"/>
</dbReference>
<organism evidence="13 14">
    <name type="scientific">Thermovirga lienii (strain ATCC BAA-1197 / DSM 17291 / Cas60314)</name>
    <dbReference type="NCBI Taxonomy" id="580340"/>
    <lineage>
        <taxon>Bacteria</taxon>
        <taxon>Thermotogati</taxon>
        <taxon>Synergistota</taxon>
        <taxon>Synergistia</taxon>
        <taxon>Synergistales</taxon>
        <taxon>Thermovirgaceae</taxon>
        <taxon>Thermovirga</taxon>
    </lineage>
</organism>
<dbReference type="HOGENOM" id="CLU_033861_0_0_0"/>
<dbReference type="NCBIfam" id="TIGR02075">
    <property type="entry name" value="pyrH_bact"/>
    <property type="match status" value="1"/>
</dbReference>
<feature type="binding site" evidence="11">
    <location>
        <position position="78"/>
    </location>
    <ligand>
        <name>ATP</name>
        <dbReference type="ChEBI" id="CHEBI:30616"/>
    </ligand>
</feature>
<comment type="subunit">
    <text evidence="11">Homohexamer.</text>
</comment>
<reference evidence="13 14" key="2">
    <citation type="journal article" date="2012" name="Stand. Genomic Sci.">
        <title>Genome sequence of the moderately thermophilic, amino-acid-degrading and sulfur-reducing bacterium Thermovirga lienii type strain (Cas60314(T)).</title>
        <authorList>
            <person name="Goker M."/>
            <person name="Saunders E."/>
            <person name="Lapidus A."/>
            <person name="Nolan M."/>
            <person name="Lucas S."/>
            <person name="Hammon N."/>
            <person name="Deshpande S."/>
            <person name="Cheng J.F."/>
            <person name="Han C."/>
            <person name="Tapia R."/>
            <person name="Goodwin L.A."/>
            <person name="Pitluck S."/>
            <person name="Liolios K."/>
            <person name="Mavromatis K."/>
            <person name="Pagani I."/>
            <person name="Ivanova N."/>
            <person name="Mikhailova N."/>
            <person name="Pati A."/>
            <person name="Chen A."/>
            <person name="Palaniappan K."/>
            <person name="Land M."/>
            <person name="Chang Y.J."/>
            <person name="Jeffries C.D."/>
            <person name="Brambilla E.M."/>
            <person name="Rohde M."/>
            <person name="Spring S."/>
            <person name="Detter J.C."/>
            <person name="Woyke T."/>
            <person name="Bristow J."/>
            <person name="Eisen J.A."/>
            <person name="Markowitz V."/>
            <person name="Hugenholtz P."/>
            <person name="Kyrpides N.C."/>
            <person name="Klenk H.P."/>
        </authorList>
    </citation>
    <scope>NUCLEOTIDE SEQUENCE [LARGE SCALE GENOMIC DNA]</scope>
    <source>
        <strain evidence="14">ATCC BAA-1197 / DSM 17291 / Cas60314</strain>
    </source>
</reference>
<dbReference type="SUPFAM" id="SSF53633">
    <property type="entry name" value="Carbamate kinase-like"/>
    <property type="match status" value="1"/>
</dbReference>
<dbReference type="PANTHER" id="PTHR42833">
    <property type="entry name" value="URIDYLATE KINASE"/>
    <property type="match status" value="1"/>
</dbReference>
<dbReference type="UniPathway" id="UPA00159">
    <property type="reaction ID" value="UER00275"/>
</dbReference>
<dbReference type="CDD" id="cd04254">
    <property type="entry name" value="AAK_UMPK-PyrH-Ec"/>
    <property type="match status" value="1"/>
</dbReference>
<keyword evidence="11" id="KW-0021">Allosteric enzyme</keyword>
<keyword evidence="8 11" id="KW-0067">ATP-binding</keyword>
<dbReference type="KEGG" id="tli:Tlie_1182"/>
<proteinExistence type="inferred from homology"/>
<evidence type="ECO:0000259" key="12">
    <source>
        <dbReference type="Pfam" id="PF00696"/>
    </source>
</evidence>
<keyword evidence="14" id="KW-1185">Reference proteome</keyword>
<feature type="binding site" evidence="11">
    <location>
        <position position="191"/>
    </location>
    <ligand>
        <name>ATP</name>
        <dbReference type="ChEBI" id="CHEBI:30616"/>
    </ligand>
</feature>
<evidence type="ECO:0000313" key="14">
    <source>
        <dbReference type="Proteomes" id="UP000005868"/>
    </source>
</evidence>
<evidence type="ECO:0000256" key="2">
    <source>
        <dbReference type="ARBA" id="ARBA00004791"/>
    </source>
</evidence>
<comment type="pathway">
    <text evidence="2 11">Pyrimidine metabolism; CTP biosynthesis via de novo pathway; UDP from UMP (UMPK route): step 1/1.</text>
</comment>
<keyword evidence="7 11" id="KW-0418">Kinase</keyword>
<reference evidence="14" key="1">
    <citation type="submission" date="2011-10" db="EMBL/GenBank/DDBJ databases">
        <title>The complete genome of chromosome of Thermovirga lienii DSM 17291.</title>
        <authorList>
            <consortium name="US DOE Joint Genome Institute (JGI-PGF)"/>
            <person name="Lucas S."/>
            <person name="Copeland A."/>
            <person name="Lapidus A."/>
            <person name="Glavina del Rio T."/>
            <person name="Dalin E."/>
            <person name="Tice H."/>
            <person name="Bruce D."/>
            <person name="Goodwin L."/>
            <person name="Pitluck S."/>
            <person name="Peters L."/>
            <person name="Mikhailova N."/>
            <person name="Saunders E."/>
            <person name="Kyrpides N."/>
            <person name="Mavromatis K."/>
            <person name="Ivanova N."/>
            <person name="Last F.I."/>
            <person name="Brettin T."/>
            <person name="Detter J.C."/>
            <person name="Han C."/>
            <person name="Larimer F."/>
            <person name="Land M."/>
            <person name="Hauser L."/>
            <person name="Markowitz V."/>
            <person name="Cheng J.-F."/>
            <person name="Hugenholtz P."/>
            <person name="Woyke T."/>
            <person name="Wu D."/>
            <person name="Spring S."/>
            <person name="Schroeder M."/>
            <person name="Brambilla E.-M."/>
            <person name="Klenk H.-P."/>
            <person name="Eisen J.A."/>
        </authorList>
    </citation>
    <scope>NUCLEOTIDE SEQUENCE [LARGE SCALE GENOMIC DNA]</scope>
    <source>
        <strain evidence="14">ATCC BAA-1197 / DSM 17291 / Cas60314</strain>
    </source>
</reference>
<evidence type="ECO:0000256" key="9">
    <source>
        <dbReference type="ARBA" id="ARBA00022975"/>
    </source>
</evidence>
<comment type="subcellular location">
    <subcellularLocation>
        <location evidence="1 11">Cytoplasm</location>
    </subcellularLocation>
</comment>
<comment type="activity regulation">
    <text evidence="11">Allosterically activated by GTP. Inhibited by UTP.</text>
</comment>
<feature type="region of interest" description="Involved in allosteric activation by GTP" evidence="11">
    <location>
        <begin position="43"/>
        <end position="48"/>
    </location>
</feature>
<accession>G7V5D0</accession>
<dbReference type="InterPro" id="IPR011817">
    <property type="entry name" value="Uridylate_kinase"/>
</dbReference>
<dbReference type="HAMAP" id="MF_01220_B">
    <property type="entry name" value="PyrH_B"/>
    <property type="match status" value="1"/>
</dbReference>
<feature type="binding site" evidence="11">
    <location>
        <position position="77"/>
    </location>
    <ligand>
        <name>UMP</name>
        <dbReference type="ChEBI" id="CHEBI:57865"/>
    </ligand>
</feature>
<evidence type="ECO:0000256" key="5">
    <source>
        <dbReference type="ARBA" id="ARBA00022679"/>
    </source>
</evidence>
<keyword evidence="9 11" id="KW-0665">Pyrimidine biosynthesis</keyword>